<dbReference type="InterPro" id="IPR016163">
    <property type="entry name" value="Ald_DH_C"/>
</dbReference>
<sequence length="500" mass="52665">MSVAGIPVLHNHINNKATAAVSASGEAQLLAVTSPYTGETIAHVPLSTSKDVDAAVEAATKALAEWSRLTLKARAAYLLRLYTALQAQADELVALIVREHGKTYTEAQGDLSKGLETLEYAIGLPQLAQGHVQMVSGGVQCRDERVAVGVVAGIVPFNFPFMVPFWTIPLALGMGNTYVLKPSEKVPMTMTRVAEIAASVLPPGVLNIVHGDRTAAIALTEHSHVHAVAFVGTSAVAEQVHRRGVAAGKRVLALGGAKNHLVALPDCDVELTAQDVVNSFTGCAGQRCMAASVLLVVGEQPELLRRIVAKAQALVPASKGPGAMGPVIDAAALERIEAAIMHATDIDGATVLLDGRANDRFATCRREKGGFWIGPTVLCHKAASDQALQQEIFGPVLSVLHCDSFDAALAIENASAYGNAACVYTSSGAHAEYFAQRFGAAMVGINIGVPVPREPFSFGGVKRSKFGSSDITGDGAIEFFSVRRKITTKWAVSTEKSWMN</sequence>
<evidence type="ECO:0000259" key="1">
    <source>
        <dbReference type="Pfam" id="PF00171"/>
    </source>
</evidence>
<feature type="domain" description="Aldehyde dehydrogenase" evidence="1">
    <location>
        <begin position="28"/>
        <end position="481"/>
    </location>
</feature>
<dbReference type="EMBL" id="JANBUW010000025">
    <property type="protein sequence ID" value="KAJ2850726.1"/>
    <property type="molecule type" value="Genomic_DNA"/>
</dbReference>
<dbReference type="InterPro" id="IPR016161">
    <property type="entry name" value="Ald_DH/histidinol_DH"/>
</dbReference>
<reference evidence="2" key="1">
    <citation type="submission" date="2022-07" db="EMBL/GenBank/DDBJ databases">
        <title>Phylogenomic reconstructions and comparative analyses of Kickxellomycotina fungi.</title>
        <authorList>
            <person name="Reynolds N.K."/>
            <person name="Stajich J.E."/>
            <person name="Barry K."/>
            <person name="Grigoriev I.V."/>
            <person name="Crous P."/>
            <person name="Smith M.E."/>
        </authorList>
    </citation>
    <scope>NUCLEOTIDE SEQUENCE</scope>
    <source>
        <strain evidence="2">NRRL 1566</strain>
    </source>
</reference>
<evidence type="ECO:0000313" key="3">
    <source>
        <dbReference type="Proteomes" id="UP001139887"/>
    </source>
</evidence>
<evidence type="ECO:0000313" key="2">
    <source>
        <dbReference type="EMBL" id="KAJ2850726.1"/>
    </source>
</evidence>
<dbReference type="GO" id="GO:0004491">
    <property type="term" value="F:methylmalonate-semialdehyde dehydrogenase (acylating, NAD) activity"/>
    <property type="evidence" value="ECO:0007669"/>
    <property type="project" value="InterPro"/>
</dbReference>
<gene>
    <name evidence="2" type="primary">ALD6</name>
    <name evidence="2" type="ORF">IWW36_001695</name>
</gene>
<proteinExistence type="predicted"/>
<name>A0A9W8M058_9FUNG</name>
<dbReference type="Pfam" id="PF00171">
    <property type="entry name" value="Aldedh"/>
    <property type="match status" value="1"/>
</dbReference>
<dbReference type="Gene3D" id="3.40.309.10">
    <property type="entry name" value="Aldehyde Dehydrogenase, Chain A, domain 2"/>
    <property type="match status" value="1"/>
</dbReference>
<dbReference type="InterPro" id="IPR016162">
    <property type="entry name" value="Ald_DH_N"/>
</dbReference>
<dbReference type="FunFam" id="3.40.309.10:FF:000002">
    <property type="entry name" value="Methylmalonate-semialdehyde dehydrogenase (Acylating)"/>
    <property type="match status" value="1"/>
</dbReference>
<dbReference type="InterPro" id="IPR010061">
    <property type="entry name" value="MeMal-semiAld_DH"/>
</dbReference>
<dbReference type="GO" id="GO:0006210">
    <property type="term" value="P:thymine catabolic process"/>
    <property type="evidence" value="ECO:0007669"/>
    <property type="project" value="TreeGrafter"/>
</dbReference>
<dbReference type="GO" id="GO:0006574">
    <property type="term" value="P:L-valine catabolic process"/>
    <property type="evidence" value="ECO:0007669"/>
    <property type="project" value="TreeGrafter"/>
</dbReference>
<comment type="caution">
    <text evidence="2">The sequence shown here is derived from an EMBL/GenBank/DDBJ whole genome shotgun (WGS) entry which is preliminary data.</text>
</comment>
<dbReference type="InterPro" id="IPR015590">
    <property type="entry name" value="Aldehyde_DH_dom"/>
</dbReference>
<dbReference type="PANTHER" id="PTHR43866">
    <property type="entry name" value="MALONATE-SEMIALDEHYDE DEHYDROGENASE"/>
    <property type="match status" value="1"/>
</dbReference>
<dbReference type="Gene3D" id="3.40.605.10">
    <property type="entry name" value="Aldehyde Dehydrogenase, Chain A, domain 1"/>
    <property type="match status" value="1"/>
</dbReference>
<keyword evidence="3" id="KW-1185">Reference proteome</keyword>
<dbReference type="OrthoDB" id="310895at2759"/>
<protein>
    <submittedName>
        <fullName evidence="2">Aldehyde dehydrogenase (NADP(+)) ald6</fullName>
    </submittedName>
</protein>
<dbReference type="AlphaFoldDB" id="A0A9W8M058"/>
<dbReference type="PANTHER" id="PTHR43866:SF4">
    <property type="entry name" value="MALONATE-SEMIALDEHYDE DEHYDROGENASE"/>
    <property type="match status" value="1"/>
</dbReference>
<accession>A0A9W8M058</accession>
<organism evidence="2 3">
    <name type="scientific">Coemansia brasiliensis</name>
    <dbReference type="NCBI Taxonomy" id="2650707"/>
    <lineage>
        <taxon>Eukaryota</taxon>
        <taxon>Fungi</taxon>
        <taxon>Fungi incertae sedis</taxon>
        <taxon>Zoopagomycota</taxon>
        <taxon>Kickxellomycotina</taxon>
        <taxon>Kickxellomycetes</taxon>
        <taxon>Kickxellales</taxon>
        <taxon>Kickxellaceae</taxon>
        <taxon>Coemansia</taxon>
    </lineage>
</organism>
<dbReference type="Proteomes" id="UP001139887">
    <property type="component" value="Unassembled WGS sequence"/>
</dbReference>
<dbReference type="SUPFAM" id="SSF53720">
    <property type="entry name" value="ALDH-like"/>
    <property type="match status" value="1"/>
</dbReference>